<evidence type="ECO:0000313" key="3">
    <source>
        <dbReference type="EMBL" id="RYV50702.1"/>
    </source>
</evidence>
<dbReference type="EMBL" id="SDWW01000028">
    <property type="protein sequence ID" value="RYV50702.1"/>
    <property type="molecule type" value="Genomic_DNA"/>
</dbReference>
<protein>
    <submittedName>
        <fullName evidence="3">Uncharacterized protein</fullName>
    </submittedName>
</protein>
<reference evidence="3 4" key="1">
    <citation type="submission" date="2019-01" db="EMBL/GenBank/DDBJ databases">
        <title>Novel species of Cellulomonas.</title>
        <authorList>
            <person name="Liu Q."/>
            <person name="Xin Y.-H."/>
        </authorList>
    </citation>
    <scope>NUCLEOTIDE SEQUENCE [LARGE SCALE GENOMIC DNA]</scope>
    <source>
        <strain evidence="3 4">HLT2-17</strain>
    </source>
</reference>
<dbReference type="Proteomes" id="UP000293764">
    <property type="component" value="Unassembled WGS sequence"/>
</dbReference>
<feature type="compositionally biased region" description="Acidic residues" evidence="1">
    <location>
        <begin position="1"/>
        <end position="20"/>
    </location>
</feature>
<keyword evidence="2" id="KW-0812">Transmembrane</keyword>
<evidence type="ECO:0000256" key="2">
    <source>
        <dbReference type="SAM" id="Phobius"/>
    </source>
</evidence>
<evidence type="ECO:0000313" key="4">
    <source>
        <dbReference type="Proteomes" id="UP000293764"/>
    </source>
</evidence>
<feature type="transmembrane region" description="Helical" evidence="2">
    <location>
        <begin position="28"/>
        <end position="45"/>
    </location>
</feature>
<dbReference type="AlphaFoldDB" id="A0A4Q5MY53"/>
<proteinExistence type="predicted"/>
<organism evidence="3 4">
    <name type="scientific">Pengzhenrongella frigida</name>
    <dbReference type="NCBI Taxonomy" id="1259133"/>
    <lineage>
        <taxon>Bacteria</taxon>
        <taxon>Bacillati</taxon>
        <taxon>Actinomycetota</taxon>
        <taxon>Actinomycetes</taxon>
        <taxon>Micrococcales</taxon>
        <taxon>Pengzhenrongella</taxon>
    </lineage>
</organism>
<dbReference type="RefSeq" id="WP_130102957.1">
    <property type="nucleotide sequence ID" value="NZ_SDWW01000028.1"/>
</dbReference>
<keyword evidence="4" id="KW-1185">Reference proteome</keyword>
<feature type="region of interest" description="Disordered" evidence="1">
    <location>
        <begin position="1"/>
        <end position="24"/>
    </location>
</feature>
<gene>
    <name evidence="3" type="ORF">EUA98_12175</name>
</gene>
<sequence>MPELIPSDEPDPTESEDDDAPTSIRDNWWWSPSFAIVIGVVVVLFQVGPINDSGGVWLNWAVAGIGIALAATGAARLVRAYPR</sequence>
<keyword evidence="2" id="KW-0472">Membrane</keyword>
<accession>A0A4Q5MY53</accession>
<feature type="transmembrane region" description="Helical" evidence="2">
    <location>
        <begin position="57"/>
        <end position="78"/>
    </location>
</feature>
<name>A0A4Q5MY53_9MICO</name>
<comment type="caution">
    <text evidence="3">The sequence shown here is derived from an EMBL/GenBank/DDBJ whole genome shotgun (WGS) entry which is preliminary data.</text>
</comment>
<keyword evidence="2" id="KW-1133">Transmembrane helix</keyword>
<evidence type="ECO:0000256" key="1">
    <source>
        <dbReference type="SAM" id="MobiDB-lite"/>
    </source>
</evidence>